<organism evidence="3 4">
    <name type="scientific">Ectopseudomonas guguanensis</name>
    <dbReference type="NCBI Taxonomy" id="1198456"/>
    <lineage>
        <taxon>Bacteria</taxon>
        <taxon>Pseudomonadati</taxon>
        <taxon>Pseudomonadota</taxon>
        <taxon>Gammaproteobacteria</taxon>
        <taxon>Pseudomonadales</taxon>
        <taxon>Pseudomonadaceae</taxon>
        <taxon>Ectopseudomonas</taxon>
    </lineage>
</organism>
<gene>
    <name evidence="3" type="ORF">SAMN05216213_11729</name>
</gene>
<keyword evidence="2" id="KW-0812">Transmembrane</keyword>
<dbReference type="OrthoDB" id="7028480at2"/>
<keyword evidence="2" id="KW-0472">Membrane</keyword>
<evidence type="ECO:0000313" key="3">
    <source>
        <dbReference type="EMBL" id="SDQ02134.1"/>
    </source>
</evidence>
<keyword evidence="4" id="KW-1185">Reference proteome</keyword>
<feature type="transmembrane region" description="Helical" evidence="2">
    <location>
        <begin position="6"/>
        <end position="22"/>
    </location>
</feature>
<feature type="region of interest" description="Disordered" evidence="1">
    <location>
        <begin position="21"/>
        <end position="64"/>
    </location>
</feature>
<feature type="compositionally biased region" description="Gly residues" evidence="1">
    <location>
        <begin position="45"/>
        <end position="64"/>
    </location>
</feature>
<evidence type="ECO:0000256" key="1">
    <source>
        <dbReference type="SAM" id="MobiDB-lite"/>
    </source>
</evidence>
<evidence type="ECO:0000256" key="2">
    <source>
        <dbReference type="SAM" id="Phobius"/>
    </source>
</evidence>
<sequence length="64" mass="6474">MDILPLIAIAFVVLFIYSWQRSRPKSRAGKKRRSGLSGQDSSPGFGDGGFDSGGGGDGGGGGGD</sequence>
<reference evidence="4" key="1">
    <citation type="submission" date="2016-10" db="EMBL/GenBank/DDBJ databases">
        <authorList>
            <person name="Varghese N."/>
            <person name="Submissions S."/>
        </authorList>
    </citation>
    <scope>NUCLEOTIDE SEQUENCE [LARGE SCALE GENOMIC DNA]</scope>
    <source>
        <strain evidence="4">JCM 18416</strain>
    </source>
</reference>
<dbReference type="Proteomes" id="UP000199460">
    <property type="component" value="Unassembled WGS sequence"/>
</dbReference>
<name>A0A1H0XGU1_9GAMM</name>
<dbReference type="GeneID" id="300933954"/>
<accession>A0A1H0XGU1</accession>
<proteinExistence type="predicted"/>
<evidence type="ECO:0000313" key="4">
    <source>
        <dbReference type="Proteomes" id="UP000199460"/>
    </source>
</evidence>
<dbReference type="EMBL" id="FNJJ01000017">
    <property type="protein sequence ID" value="SDQ02134.1"/>
    <property type="molecule type" value="Genomic_DNA"/>
</dbReference>
<protein>
    <submittedName>
        <fullName evidence="3">Uncharacterized protein</fullName>
    </submittedName>
</protein>
<dbReference type="AlphaFoldDB" id="A0A1H0XGU1"/>
<feature type="compositionally biased region" description="Basic residues" evidence="1">
    <location>
        <begin position="22"/>
        <end position="34"/>
    </location>
</feature>
<dbReference type="RefSeq" id="WP_090434431.1">
    <property type="nucleotide sequence ID" value="NZ_FNJJ01000017.1"/>
</dbReference>
<keyword evidence="2" id="KW-1133">Transmembrane helix</keyword>